<protein>
    <submittedName>
        <fullName evidence="1">Uncharacterized protein</fullName>
    </submittedName>
</protein>
<name>A0A124P9F6_9BURK</name>
<proteinExistence type="predicted"/>
<reference evidence="1 2" key="1">
    <citation type="submission" date="2015-11" db="EMBL/GenBank/DDBJ databases">
        <title>Expanding the genomic diversity of Burkholderia species for the development of highly accurate diagnostics.</title>
        <authorList>
            <person name="Sahl J."/>
            <person name="Keim P."/>
            <person name="Wagner D."/>
        </authorList>
    </citation>
    <scope>NUCLEOTIDE SEQUENCE [LARGE SCALE GENOMIC DNA]</scope>
    <source>
        <strain evidence="1 2">TSV85</strain>
    </source>
</reference>
<evidence type="ECO:0000313" key="2">
    <source>
        <dbReference type="Proteomes" id="UP000062788"/>
    </source>
</evidence>
<keyword evidence="2" id="KW-1185">Reference proteome</keyword>
<dbReference type="EMBL" id="LOWA01000018">
    <property type="protein sequence ID" value="KVE28357.1"/>
    <property type="molecule type" value="Genomic_DNA"/>
</dbReference>
<comment type="caution">
    <text evidence="1">The sequence shown here is derived from an EMBL/GenBank/DDBJ whole genome shotgun (WGS) entry which is preliminary data.</text>
</comment>
<accession>A0A124P9F6</accession>
<evidence type="ECO:0000313" key="1">
    <source>
        <dbReference type="EMBL" id="KVE28357.1"/>
    </source>
</evidence>
<dbReference type="AlphaFoldDB" id="A0A124P9F6"/>
<sequence length="74" mass="8534">MHLMRVKGDRRSPAKPEIAAPPAHFVELAARRTLDRRTSALKGVHEILFLFAGECRVKIYIFKADERNLRVSYL</sequence>
<organism evidence="1 2">
    <name type="scientific">Burkholderia singularis</name>
    <dbReference type="NCBI Taxonomy" id="1503053"/>
    <lineage>
        <taxon>Bacteria</taxon>
        <taxon>Pseudomonadati</taxon>
        <taxon>Pseudomonadota</taxon>
        <taxon>Betaproteobacteria</taxon>
        <taxon>Burkholderiales</taxon>
        <taxon>Burkholderiaceae</taxon>
        <taxon>Burkholderia</taxon>
        <taxon>pseudomallei group</taxon>
    </lineage>
</organism>
<dbReference type="Proteomes" id="UP000062788">
    <property type="component" value="Unassembled WGS sequence"/>
</dbReference>
<gene>
    <name evidence="1" type="ORF">WS67_06230</name>
</gene>